<evidence type="ECO:0000256" key="4">
    <source>
        <dbReference type="ARBA" id="ARBA00022596"/>
    </source>
</evidence>
<evidence type="ECO:0000313" key="10">
    <source>
        <dbReference type="Proteomes" id="UP001499854"/>
    </source>
</evidence>
<accession>A0ABN2RD19</accession>
<evidence type="ECO:0000313" key="9">
    <source>
        <dbReference type="EMBL" id="GAA1967117.1"/>
    </source>
</evidence>
<feature type="transmembrane region" description="Helical" evidence="8">
    <location>
        <begin position="293"/>
        <end position="320"/>
    </location>
</feature>
<evidence type="ECO:0000256" key="3">
    <source>
        <dbReference type="ARBA" id="ARBA00022448"/>
    </source>
</evidence>
<protein>
    <recommendedName>
        <fullName evidence="8">Nickel/cobalt efflux system</fullName>
    </recommendedName>
</protein>
<feature type="transmembrane region" description="Helical" evidence="8">
    <location>
        <begin position="251"/>
        <end position="273"/>
    </location>
</feature>
<dbReference type="Pfam" id="PF03824">
    <property type="entry name" value="NicO"/>
    <property type="match status" value="1"/>
</dbReference>
<dbReference type="InterPro" id="IPR004688">
    <property type="entry name" value="Ni/Co_transpt"/>
</dbReference>
<evidence type="ECO:0000256" key="5">
    <source>
        <dbReference type="ARBA" id="ARBA00022692"/>
    </source>
</evidence>
<evidence type="ECO:0000256" key="2">
    <source>
        <dbReference type="ARBA" id="ARBA00010892"/>
    </source>
</evidence>
<organism evidence="9 10">
    <name type="scientific">Catenulispora subtropica</name>
    <dbReference type="NCBI Taxonomy" id="450798"/>
    <lineage>
        <taxon>Bacteria</taxon>
        <taxon>Bacillati</taxon>
        <taxon>Actinomycetota</taxon>
        <taxon>Actinomycetes</taxon>
        <taxon>Catenulisporales</taxon>
        <taxon>Catenulisporaceae</taxon>
        <taxon>Catenulispora</taxon>
    </lineage>
</organism>
<dbReference type="PANTHER" id="PTHR31611">
    <property type="entry name" value="HIGH-AFFINITY NICKEL TRANSPORT PROTEIN NIC1"/>
    <property type="match status" value="1"/>
</dbReference>
<gene>
    <name evidence="9" type="ORF">GCM10009838_26470</name>
</gene>
<feature type="transmembrane region" description="Helical" evidence="8">
    <location>
        <begin position="152"/>
        <end position="177"/>
    </location>
</feature>
<reference evidence="9 10" key="1">
    <citation type="journal article" date="2019" name="Int. J. Syst. Evol. Microbiol.">
        <title>The Global Catalogue of Microorganisms (GCM) 10K type strain sequencing project: providing services to taxonomists for standard genome sequencing and annotation.</title>
        <authorList>
            <consortium name="The Broad Institute Genomics Platform"/>
            <consortium name="The Broad Institute Genome Sequencing Center for Infectious Disease"/>
            <person name="Wu L."/>
            <person name="Ma J."/>
        </authorList>
    </citation>
    <scope>NUCLEOTIDE SEQUENCE [LARGE SCALE GENOMIC DNA]</scope>
    <source>
        <strain evidence="9 10">JCM 16013</strain>
    </source>
</reference>
<comment type="subcellular location">
    <subcellularLocation>
        <location evidence="8">Cell membrane</location>
        <topology evidence="8">Multi-pass membrane protein</topology>
    </subcellularLocation>
    <subcellularLocation>
        <location evidence="1">Endomembrane system</location>
        <topology evidence="1">Multi-pass membrane protein</topology>
    </subcellularLocation>
</comment>
<comment type="similarity">
    <text evidence="2 8">Belongs to the NiCoT transporter (TC 2.A.52) family.</text>
</comment>
<keyword evidence="10" id="KW-1185">Reference proteome</keyword>
<feature type="transmembrane region" description="Helical" evidence="8">
    <location>
        <begin position="340"/>
        <end position="360"/>
    </location>
</feature>
<sequence>MTATTASATAGAAGTSRLARLRASLTPAEWYRVGGMFGFIALLHAIGWGLLVAVVVPGHYKVGGGLFGVGTGVTAYTLGMRHAFDADHIAAIDNTTRKLMADGKRPLSVGFWFSLGHSTIVFTLTLLLSLGLKAVGVQLSDDNSTLHSVGGVIGTTVSGTFLYLIAIFNLVILVGIIKVFRQMRKGDYSEAELEEHLNKRGFMNRFLGRLMESVKAPWQIYPIGVLFGLGFDTVTEISLLVLAGTSVAAGLPWYAIMCLPILFAAGMSLLDTIDGSFMNFAYGWAFSKPVRKVFYNITITGLSVAVALIIGTVELLGILSDKLGWTGGFWDWVGGIDLNTIGFAIVGVFIATWVVALAVWKFGRIEEKWTAGLAGGPVGPVGPVAEEVTGE</sequence>
<keyword evidence="3 8" id="KW-0813">Transport</keyword>
<keyword evidence="7 8" id="KW-0472">Membrane</keyword>
<name>A0ABN2RD19_9ACTN</name>
<evidence type="ECO:0000256" key="8">
    <source>
        <dbReference type="RuleBase" id="RU362101"/>
    </source>
</evidence>
<dbReference type="EMBL" id="BAAAQM010000012">
    <property type="protein sequence ID" value="GAA1967117.1"/>
    <property type="molecule type" value="Genomic_DNA"/>
</dbReference>
<feature type="transmembrane region" description="Helical" evidence="8">
    <location>
        <begin position="107"/>
        <end position="132"/>
    </location>
</feature>
<dbReference type="Proteomes" id="UP001499854">
    <property type="component" value="Unassembled WGS sequence"/>
</dbReference>
<evidence type="ECO:0000256" key="6">
    <source>
        <dbReference type="ARBA" id="ARBA00022989"/>
    </source>
</evidence>
<feature type="transmembrane region" description="Helical" evidence="8">
    <location>
        <begin position="220"/>
        <end position="245"/>
    </location>
</feature>
<feature type="transmembrane region" description="Helical" evidence="8">
    <location>
        <begin position="34"/>
        <end position="56"/>
    </location>
</feature>
<dbReference type="RefSeq" id="WP_344657272.1">
    <property type="nucleotide sequence ID" value="NZ_BAAAQM010000012.1"/>
</dbReference>
<keyword evidence="6 8" id="KW-1133">Transmembrane helix</keyword>
<keyword evidence="4" id="KW-0533">Nickel</keyword>
<evidence type="ECO:0000256" key="7">
    <source>
        <dbReference type="ARBA" id="ARBA00023136"/>
    </source>
</evidence>
<comment type="caution">
    <text evidence="9">The sequence shown here is derived from an EMBL/GenBank/DDBJ whole genome shotgun (WGS) entry which is preliminary data.</text>
</comment>
<dbReference type="PANTHER" id="PTHR31611:SF0">
    <property type="entry name" value="HIGH-AFFINITY NICKEL TRANSPORT PROTEIN NIC1"/>
    <property type="match status" value="1"/>
</dbReference>
<evidence type="ECO:0000256" key="1">
    <source>
        <dbReference type="ARBA" id="ARBA00004127"/>
    </source>
</evidence>
<dbReference type="InterPro" id="IPR011541">
    <property type="entry name" value="Ni/Co_transpt_high_affinity"/>
</dbReference>
<proteinExistence type="inferred from homology"/>
<dbReference type="NCBIfam" id="TIGR00802">
    <property type="entry name" value="nico"/>
    <property type="match status" value="1"/>
</dbReference>
<keyword evidence="5 8" id="KW-0812">Transmembrane</keyword>